<dbReference type="Pfam" id="PF01266">
    <property type="entry name" value="DAO"/>
    <property type="match status" value="1"/>
</dbReference>
<evidence type="ECO:0000256" key="5">
    <source>
        <dbReference type="ARBA" id="ARBA00023002"/>
    </source>
</evidence>
<name>A0A835XUV7_9CHLO</name>
<accession>A0A835XUV7</accession>
<dbReference type="InterPro" id="IPR036188">
    <property type="entry name" value="FAD/NAD-bd_sf"/>
</dbReference>
<feature type="region of interest" description="Disordered" evidence="6">
    <location>
        <begin position="415"/>
        <end position="488"/>
    </location>
</feature>
<reference evidence="8" key="1">
    <citation type="journal article" date="2020" name="bioRxiv">
        <title>Comparative genomics of Chlamydomonas.</title>
        <authorList>
            <person name="Craig R.J."/>
            <person name="Hasan A.R."/>
            <person name="Ness R.W."/>
            <person name="Keightley P.D."/>
        </authorList>
    </citation>
    <scope>NUCLEOTIDE SEQUENCE</scope>
    <source>
        <strain evidence="8">CCAP 11/70</strain>
    </source>
</reference>
<dbReference type="PANTHER" id="PTHR10961">
    <property type="entry name" value="PEROXISOMAL SARCOSINE OXIDASE"/>
    <property type="match status" value="1"/>
</dbReference>
<comment type="cofactor">
    <cofactor evidence="1">
        <name>FAD</name>
        <dbReference type="ChEBI" id="CHEBI:57692"/>
    </cofactor>
</comment>
<keyword evidence="3" id="KW-0285">Flavoprotein</keyword>
<keyword evidence="4" id="KW-0274">FAD</keyword>
<keyword evidence="5" id="KW-0560">Oxidoreductase</keyword>
<dbReference type="Gene3D" id="3.30.9.10">
    <property type="entry name" value="D-Amino Acid Oxidase, subunit A, domain 2"/>
    <property type="match status" value="1"/>
</dbReference>
<gene>
    <name evidence="8" type="ORF">HYH03_011327</name>
</gene>
<dbReference type="OrthoDB" id="538125at2759"/>
<comment type="similarity">
    <text evidence="2">Belongs to the MSOX/MTOX family.</text>
</comment>
<dbReference type="SUPFAM" id="SSF51905">
    <property type="entry name" value="FAD/NAD(P)-binding domain"/>
    <property type="match status" value="1"/>
</dbReference>
<feature type="region of interest" description="Disordered" evidence="6">
    <location>
        <begin position="605"/>
        <end position="627"/>
    </location>
</feature>
<evidence type="ECO:0000256" key="2">
    <source>
        <dbReference type="ARBA" id="ARBA00010989"/>
    </source>
</evidence>
<evidence type="ECO:0000313" key="8">
    <source>
        <dbReference type="EMBL" id="KAG2490200.1"/>
    </source>
</evidence>
<evidence type="ECO:0000256" key="6">
    <source>
        <dbReference type="SAM" id="MobiDB-lite"/>
    </source>
</evidence>
<dbReference type="PANTHER" id="PTHR10961:SF7">
    <property type="entry name" value="FAD DEPENDENT OXIDOREDUCTASE DOMAIN-CONTAINING PROTEIN"/>
    <property type="match status" value="1"/>
</dbReference>
<evidence type="ECO:0000313" key="9">
    <source>
        <dbReference type="Proteomes" id="UP000612055"/>
    </source>
</evidence>
<evidence type="ECO:0000256" key="4">
    <source>
        <dbReference type="ARBA" id="ARBA00022827"/>
    </source>
</evidence>
<dbReference type="Proteomes" id="UP000612055">
    <property type="component" value="Unassembled WGS sequence"/>
</dbReference>
<keyword evidence="9" id="KW-1185">Reference proteome</keyword>
<feature type="compositionally biased region" description="Low complexity" evidence="6">
    <location>
        <begin position="465"/>
        <end position="482"/>
    </location>
</feature>
<evidence type="ECO:0000259" key="7">
    <source>
        <dbReference type="Pfam" id="PF01266"/>
    </source>
</evidence>
<dbReference type="InterPro" id="IPR006076">
    <property type="entry name" value="FAD-dep_OxRdtase"/>
</dbReference>
<dbReference type="GO" id="GO:0050660">
    <property type="term" value="F:flavin adenine dinucleotide binding"/>
    <property type="evidence" value="ECO:0007669"/>
    <property type="project" value="InterPro"/>
</dbReference>
<dbReference type="EMBL" id="JAEHOE010000064">
    <property type="protein sequence ID" value="KAG2490200.1"/>
    <property type="molecule type" value="Genomic_DNA"/>
</dbReference>
<dbReference type="GO" id="GO:0008115">
    <property type="term" value="F:sarcosine oxidase activity"/>
    <property type="evidence" value="ECO:0007669"/>
    <property type="project" value="TreeGrafter"/>
</dbReference>
<evidence type="ECO:0000256" key="3">
    <source>
        <dbReference type="ARBA" id="ARBA00022630"/>
    </source>
</evidence>
<proteinExistence type="inferred from homology"/>
<comment type="caution">
    <text evidence="8">The sequence shown here is derived from an EMBL/GenBank/DDBJ whole genome shotgun (WGS) entry which is preliminary data.</text>
</comment>
<protein>
    <recommendedName>
        <fullName evidence="7">FAD dependent oxidoreductase domain-containing protein</fullName>
    </recommendedName>
</protein>
<dbReference type="Gene3D" id="3.50.50.60">
    <property type="entry name" value="FAD/NAD(P)-binding domain"/>
    <property type="match status" value="1"/>
</dbReference>
<feature type="domain" description="FAD dependent oxidoreductase" evidence="7">
    <location>
        <begin position="17"/>
        <end position="197"/>
    </location>
</feature>
<evidence type="ECO:0000256" key="1">
    <source>
        <dbReference type="ARBA" id="ARBA00001974"/>
    </source>
</evidence>
<sequence>MVLMSGSSSTVERRAADVAVLGSSALALAAAYSLAKRGKKVVLLPDLGLAGPRPPSESLRALRLTHPDAAWVGLSAEAAAYWRGLEAQAGGSGMRMLAQSRSLELGPGRGDGPGGELLSRVRDAAKAAGVRLGYLRGEELSALFPPLRLPGSVGGLLQPEGGVLHSGAVRSLLLSLAEKQGVLVRERLTLRGWADRGDHFSLRASSRLLPGAESVFEVEQLLLAPDVEGGEHPTAALALFGVEAAMRVEQGSTANCEATSELSSVPLWRTLGLDPPPAPGSPAVPPGLLVATGFPARGGAGGGGGGGQKVQFGLGLLPPSAEGRVLDDPWGWRPEAPDRRGLAACHRLASHLFRGMGLPRLPAAPPSWEAVSLETAEGWGAPTLHAATPDGWPALGFLPGFESGRALFAAAASASYDPPALPAPPPTTASSSATYSAPEPSRNPSAANAAASNATRAGRNGGSAGSTAAAASSTPGASGPGSEAEEEAPLSVLLGGRRLVADGYQLGPLLAKMGADLLCGASRVAETDHERVDLARPALRVEASQAGWARRLDPWGDLGRVQSGAAVREEVPLDEGERERAEAIRAGARMFGVDAAAGDASDEAIEAEGQKRGGGGEAKRKFTFMQG</sequence>
<feature type="compositionally biased region" description="Low complexity" evidence="6">
    <location>
        <begin position="428"/>
        <end position="458"/>
    </location>
</feature>
<dbReference type="InterPro" id="IPR045170">
    <property type="entry name" value="MTOX"/>
</dbReference>
<organism evidence="8 9">
    <name type="scientific">Edaphochlamys debaryana</name>
    <dbReference type="NCBI Taxonomy" id="47281"/>
    <lineage>
        <taxon>Eukaryota</taxon>
        <taxon>Viridiplantae</taxon>
        <taxon>Chlorophyta</taxon>
        <taxon>core chlorophytes</taxon>
        <taxon>Chlorophyceae</taxon>
        <taxon>CS clade</taxon>
        <taxon>Chlamydomonadales</taxon>
        <taxon>Chlamydomonadales incertae sedis</taxon>
        <taxon>Edaphochlamys</taxon>
    </lineage>
</organism>
<dbReference type="AlphaFoldDB" id="A0A835XUV7"/>